<evidence type="ECO:0000313" key="1">
    <source>
        <dbReference type="EMBL" id="GBN16037.1"/>
    </source>
</evidence>
<name>A0A4Y2LRP5_ARAVE</name>
<comment type="caution">
    <text evidence="1">The sequence shown here is derived from an EMBL/GenBank/DDBJ whole genome shotgun (WGS) entry which is preliminary data.</text>
</comment>
<sequence>MEATKLPARGLVNNGQLGLPVVSATQKTTSFANSYLAKVRRMCIRCDYEMSLKAV</sequence>
<dbReference type="Proteomes" id="UP000499080">
    <property type="component" value="Unassembled WGS sequence"/>
</dbReference>
<reference evidence="1 2" key="1">
    <citation type="journal article" date="2019" name="Sci. Rep.">
        <title>Orb-weaving spider Araneus ventricosus genome elucidates the spidroin gene catalogue.</title>
        <authorList>
            <person name="Kono N."/>
            <person name="Nakamura H."/>
            <person name="Ohtoshi R."/>
            <person name="Moran D.A.P."/>
            <person name="Shinohara A."/>
            <person name="Yoshida Y."/>
            <person name="Fujiwara M."/>
            <person name="Mori M."/>
            <person name="Tomita M."/>
            <person name="Arakawa K."/>
        </authorList>
    </citation>
    <scope>NUCLEOTIDE SEQUENCE [LARGE SCALE GENOMIC DNA]</scope>
</reference>
<proteinExistence type="predicted"/>
<evidence type="ECO:0000313" key="2">
    <source>
        <dbReference type="Proteomes" id="UP000499080"/>
    </source>
</evidence>
<dbReference type="AlphaFoldDB" id="A0A4Y2LRP5"/>
<dbReference type="EMBL" id="BGPR01119529">
    <property type="protein sequence ID" value="GBN16037.1"/>
    <property type="molecule type" value="Genomic_DNA"/>
</dbReference>
<gene>
    <name evidence="1" type="ORF">AVEN_133654_1</name>
</gene>
<accession>A0A4Y2LRP5</accession>
<protein>
    <submittedName>
        <fullName evidence="1">Uncharacterized protein</fullName>
    </submittedName>
</protein>
<feature type="non-terminal residue" evidence="1">
    <location>
        <position position="55"/>
    </location>
</feature>
<organism evidence="1 2">
    <name type="scientific">Araneus ventricosus</name>
    <name type="common">Orbweaver spider</name>
    <name type="synonym">Epeira ventricosa</name>
    <dbReference type="NCBI Taxonomy" id="182803"/>
    <lineage>
        <taxon>Eukaryota</taxon>
        <taxon>Metazoa</taxon>
        <taxon>Ecdysozoa</taxon>
        <taxon>Arthropoda</taxon>
        <taxon>Chelicerata</taxon>
        <taxon>Arachnida</taxon>
        <taxon>Araneae</taxon>
        <taxon>Araneomorphae</taxon>
        <taxon>Entelegynae</taxon>
        <taxon>Araneoidea</taxon>
        <taxon>Araneidae</taxon>
        <taxon>Araneus</taxon>
    </lineage>
</organism>
<keyword evidence="2" id="KW-1185">Reference proteome</keyword>